<dbReference type="Pfam" id="PF00730">
    <property type="entry name" value="HhH-GPD"/>
    <property type="match status" value="1"/>
</dbReference>
<proteinExistence type="predicted"/>
<dbReference type="InterPro" id="IPR003265">
    <property type="entry name" value="HhH-GPD_domain"/>
</dbReference>
<dbReference type="GO" id="GO:0051539">
    <property type="term" value="F:4 iron, 4 sulfur cluster binding"/>
    <property type="evidence" value="ECO:0007669"/>
    <property type="project" value="UniProtKB-KW"/>
</dbReference>
<dbReference type="SUPFAM" id="SSF48150">
    <property type="entry name" value="DNA-glycosylase"/>
    <property type="match status" value="1"/>
</dbReference>
<gene>
    <name evidence="9" type="primary">pdg</name>
    <name evidence="9" type="ORF">FLB_25390</name>
</gene>
<dbReference type="Gene3D" id="1.10.340.30">
    <property type="entry name" value="Hypothetical protein, domain 2"/>
    <property type="match status" value="1"/>
</dbReference>
<keyword evidence="10" id="KW-1185">Reference proteome</keyword>
<dbReference type="GO" id="GO:0016829">
    <property type="term" value="F:lyase activity"/>
    <property type="evidence" value="ECO:0007669"/>
    <property type="project" value="UniProtKB-KW"/>
</dbReference>
<dbReference type="GO" id="GO:0019104">
    <property type="term" value="F:DNA N-glycosylase activity"/>
    <property type="evidence" value="ECO:0007669"/>
    <property type="project" value="TreeGrafter"/>
</dbReference>
<keyword evidence="2" id="KW-0479">Metal-binding</keyword>
<dbReference type="InterPro" id="IPR011257">
    <property type="entry name" value="DNA_glycosylase"/>
</dbReference>
<reference evidence="9 10" key="1">
    <citation type="submission" date="2016-06" db="EMBL/GenBank/DDBJ databases">
        <title>Draft genome sequence of Flavobacterium succinicans strain DD5b.</title>
        <authorList>
            <person name="Poehlein A."/>
            <person name="Daniel R."/>
            <person name="Simeonova D.D."/>
        </authorList>
    </citation>
    <scope>NUCLEOTIDE SEQUENCE [LARGE SCALE GENOMIC DNA]</scope>
    <source>
        <strain evidence="9 10">DD5b</strain>
    </source>
</reference>
<keyword evidence="6" id="KW-0411">Iron-sulfur</keyword>
<evidence type="ECO:0000256" key="4">
    <source>
        <dbReference type="ARBA" id="ARBA00022801"/>
    </source>
</evidence>
<dbReference type="PANTHER" id="PTHR10359:SF18">
    <property type="entry name" value="ENDONUCLEASE III"/>
    <property type="match status" value="1"/>
</dbReference>
<keyword evidence="9" id="KW-0456">Lyase</keyword>
<evidence type="ECO:0000256" key="5">
    <source>
        <dbReference type="ARBA" id="ARBA00023004"/>
    </source>
</evidence>
<dbReference type="PANTHER" id="PTHR10359">
    <property type="entry name" value="A/G-SPECIFIC ADENINE GLYCOSYLASE/ENDONUCLEASE III"/>
    <property type="match status" value="1"/>
</dbReference>
<dbReference type="CDD" id="cd00056">
    <property type="entry name" value="ENDO3c"/>
    <property type="match status" value="1"/>
</dbReference>
<name>A0A199XNI1_9FLAO</name>
<evidence type="ECO:0000313" key="10">
    <source>
        <dbReference type="Proteomes" id="UP000093807"/>
    </source>
</evidence>
<dbReference type="EMBL" id="JMTM01000065">
    <property type="protein sequence ID" value="OAZ03293.1"/>
    <property type="molecule type" value="Genomic_DNA"/>
</dbReference>
<evidence type="ECO:0000259" key="8">
    <source>
        <dbReference type="SMART" id="SM00478"/>
    </source>
</evidence>
<comment type="caution">
    <text evidence="9">The sequence shown here is derived from an EMBL/GenBank/DDBJ whole genome shotgun (WGS) entry which is preliminary data.</text>
</comment>
<dbReference type="SMART" id="SM00478">
    <property type="entry name" value="ENDO3c"/>
    <property type="match status" value="1"/>
</dbReference>
<dbReference type="PATRIC" id="fig|29536.5.peg.2639"/>
<organism evidence="9 10">
    <name type="scientific">Flavobacterium succinicans</name>
    <dbReference type="NCBI Taxonomy" id="29536"/>
    <lineage>
        <taxon>Bacteria</taxon>
        <taxon>Pseudomonadati</taxon>
        <taxon>Bacteroidota</taxon>
        <taxon>Flavobacteriia</taxon>
        <taxon>Flavobacteriales</taxon>
        <taxon>Flavobacteriaceae</taxon>
        <taxon>Flavobacterium</taxon>
    </lineage>
</organism>
<dbReference type="PIRSF" id="PIRSF001435">
    <property type="entry name" value="Nth"/>
    <property type="match status" value="1"/>
</dbReference>
<sequence>MILVYLTTVFIIDLKNVFMDLFDDRNWSILLEPLILSYKGKTHPLHYKNSYQLIVMVILAAQDSDENVNRLTIPFFERYPDWFSLISINASDLYPLLDSITNFKSKANWIIDLAKEFHNNNLPTTISGMTRYKGIGRKSAHVILKELGYNPNGIMVDLHVLRVAPRLGIVPDFKEADKMEQQLLSKLNSSTWLEIGMAISFHGRLICRPIPNCKSCQINTICDYFINEGKV</sequence>
<keyword evidence="1" id="KW-0004">4Fe-4S</keyword>
<dbReference type="RefSeq" id="WP_231891079.1">
    <property type="nucleotide sequence ID" value="NZ_JMTM01000065.1"/>
</dbReference>
<dbReference type="AlphaFoldDB" id="A0A199XNI1"/>
<evidence type="ECO:0000256" key="6">
    <source>
        <dbReference type="ARBA" id="ARBA00023014"/>
    </source>
</evidence>
<keyword evidence="5" id="KW-0408">Iron</keyword>
<keyword evidence="7" id="KW-0326">Glycosidase</keyword>
<dbReference type="GO" id="GO:0006285">
    <property type="term" value="P:base-excision repair, AP site formation"/>
    <property type="evidence" value="ECO:0007669"/>
    <property type="project" value="TreeGrafter"/>
</dbReference>
<dbReference type="Proteomes" id="UP000093807">
    <property type="component" value="Unassembled WGS sequence"/>
</dbReference>
<protein>
    <submittedName>
        <fullName evidence="9">Ultraviolet N-glycosylase/AP lyase</fullName>
    </submittedName>
</protein>
<dbReference type="GO" id="GO:0046872">
    <property type="term" value="F:metal ion binding"/>
    <property type="evidence" value="ECO:0007669"/>
    <property type="project" value="UniProtKB-KW"/>
</dbReference>
<evidence type="ECO:0000256" key="1">
    <source>
        <dbReference type="ARBA" id="ARBA00022485"/>
    </source>
</evidence>
<evidence type="ECO:0000313" key="9">
    <source>
        <dbReference type="EMBL" id="OAZ03293.1"/>
    </source>
</evidence>
<dbReference type="Gene3D" id="1.10.1670.10">
    <property type="entry name" value="Helix-hairpin-Helix base-excision DNA repair enzymes (C-terminal)"/>
    <property type="match status" value="1"/>
</dbReference>
<evidence type="ECO:0000256" key="3">
    <source>
        <dbReference type="ARBA" id="ARBA00022763"/>
    </source>
</evidence>
<evidence type="ECO:0000256" key="2">
    <source>
        <dbReference type="ARBA" id="ARBA00022723"/>
    </source>
</evidence>
<feature type="domain" description="HhH-GPD" evidence="8">
    <location>
        <begin position="59"/>
        <end position="205"/>
    </location>
</feature>
<keyword evidence="4" id="KW-0378">Hydrolase</keyword>
<keyword evidence="3" id="KW-0227">DNA damage</keyword>
<dbReference type="InterPro" id="IPR023170">
    <property type="entry name" value="HhH_base_excis_C"/>
</dbReference>
<accession>A0A199XNI1</accession>
<evidence type="ECO:0000256" key="7">
    <source>
        <dbReference type="ARBA" id="ARBA00023295"/>
    </source>
</evidence>